<name>A0ABW7N2J6_9BACT</name>
<comment type="caution">
    <text evidence="1">The sequence shown here is derived from an EMBL/GenBank/DDBJ whole genome shotgun (WGS) entry which is preliminary data.</text>
</comment>
<keyword evidence="1" id="KW-0449">Lipoprotein</keyword>
<dbReference type="RefSeq" id="WP_395415727.1">
    <property type="nucleotide sequence ID" value="NZ_JBIPKE010000007.1"/>
</dbReference>
<dbReference type="Pfam" id="PF12771">
    <property type="entry name" value="SusD-like_2"/>
    <property type="match status" value="1"/>
</dbReference>
<dbReference type="InterPro" id="IPR011990">
    <property type="entry name" value="TPR-like_helical_dom_sf"/>
</dbReference>
<proteinExistence type="predicted"/>
<keyword evidence="2" id="KW-1185">Reference proteome</keyword>
<dbReference type="Proteomes" id="UP001610063">
    <property type="component" value="Unassembled WGS sequence"/>
</dbReference>
<accession>A0ABW7N2J6</accession>
<dbReference type="EMBL" id="JBIPKE010000007">
    <property type="protein sequence ID" value="MFH6981884.1"/>
    <property type="molecule type" value="Genomic_DNA"/>
</dbReference>
<organism evidence="1 2">
    <name type="scientific">Marinoscillum luteum</name>
    <dbReference type="NCBI Taxonomy" id="861051"/>
    <lineage>
        <taxon>Bacteria</taxon>
        <taxon>Pseudomonadati</taxon>
        <taxon>Bacteroidota</taxon>
        <taxon>Cytophagia</taxon>
        <taxon>Cytophagales</taxon>
        <taxon>Reichenbachiellaceae</taxon>
        <taxon>Marinoscillum</taxon>
    </lineage>
</organism>
<dbReference type="SUPFAM" id="SSF48452">
    <property type="entry name" value="TPR-like"/>
    <property type="match status" value="1"/>
</dbReference>
<sequence>MKSIYKSIIAWVMMFGFFSCGDDILDINKDPNNPGTSTPQLTLPSGQVALAVTLEADYNLMGAHLAQYWTQGPTASQFSFLEQYNITTNSYNGAWSRMYASALEDLEFVRKAAIEDGTPNYAAIAMLLQAYSFQILVDLYDQIPYTEALQGKDGLLEPKFDDGEAVYDDLIVKIDAALDMIDISSTAVTPVGDDLIYGGNMRKWISFGNTLKLKIYIRQSEARPSVAQAGIQAMYDAGATFLTPGNDALVSFTPNTNNQNPLWQILNQTTFQNIVASATSIQEFINNADDRISAYYDVSPNTNTYVGLPQGTGTTSGDQFADFSAPDGNTVINADADVILISGYESLFLQAEAAERGWGTGDPKSLYDQAVMASFSFHGLDGSALVSPGGNYEYDGELSTIYYQKWLAFNGKQGFEGWNEWRRTGVPALSPSIQGQPLPNTFPLRLIWPANETATNPNAPELEALDAPVWWDKTF</sequence>
<protein>
    <submittedName>
        <fullName evidence="1">SusD/RagB family nutrient-binding outer membrane lipoprotein</fullName>
    </submittedName>
</protein>
<reference evidence="1 2" key="1">
    <citation type="journal article" date="2013" name="Int. J. Syst. Evol. Microbiol.">
        <title>Marinoscillum luteum sp. nov., isolated from marine sediment.</title>
        <authorList>
            <person name="Cha I.T."/>
            <person name="Park S.J."/>
            <person name="Kim S.J."/>
            <person name="Kim J.G."/>
            <person name="Jung M.Y."/>
            <person name="Shin K.S."/>
            <person name="Kwon K.K."/>
            <person name="Yang S.H."/>
            <person name="Seo Y.S."/>
            <person name="Rhee S.K."/>
        </authorList>
    </citation>
    <scope>NUCLEOTIDE SEQUENCE [LARGE SCALE GENOMIC DNA]</scope>
    <source>
        <strain evidence="1 2">KCTC 23939</strain>
    </source>
</reference>
<dbReference type="InterPro" id="IPR041662">
    <property type="entry name" value="SusD-like_2"/>
</dbReference>
<dbReference type="Gene3D" id="1.25.40.390">
    <property type="match status" value="1"/>
</dbReference>
<evidence type="ECO:0000313" key="2">
    <source>
        <dbReference type="Proteomes" id="UP001610063"/>
    </source>
</evidence>
<evidence type="ECO:0000313" key="1">
    <source>
        <dbReference type="EMBL" id="MFH6981884.1"/>
    </source>
</evidence>
<dbReference type="PROSITE" id="PS51257">
    <property type="entry name" value="PROKAR_LIPOPROTEIN"/>
    <property type="match status" value="1"/>
</dbReference>
<gene>
    <name evidence="1" type="ORF">ACHKAR_00465</name>
</gene>